<dbReference type="SUPFAM" id="SSF103473">
    <property type="entry name" value="MFS general substrate transporter"/>
    <property type="match status" value="1"/>
</dbReference>
<evidence type="ECO:0000256" key="2">
    <source>
        <dbReference type="ARBA" id="ARBA00022692"/>
    </source>
</evidence>
<feature type="transmembrane region" description="Helical" evidence="6">
    <location>
        <begin position="381"/>
        <end position="402"/>
    </location>
</feature>
<keyword evidence="4 6" id="KW-0472">Membrane</keyword>
<feature type="transmembrane region" description="Helical" evidence="6">
    <location>
        <begin position="222"/>
        <end position="239"/>
    </location>
</feature>
<dbReference type="InterPro" id="IPR011701">
    <property type="entry name" value="MFS"/>
</dbReference>
<gene>
    <name evidence="8" type="ORF">NKR23_g8815</name>
</gene>
<proteinExistence type="predicted"/>
<feature type="region of interest" description="Disordered" evidence="5">
    <location>
        <begin position="1"/>
        <end position="47"/>
    </location>
</feature>
<protein>
    <submittedName>
        <fullName evidence="8">MFS general substrate transporter</fullName>
    </submittedName>
</protein>
<dbReference type="Pfam" id="PF07690">
    <property type="entry name" value="MFS_1"/>
    <property type="match status" value="1"/>
</dbReference>
<evidence type="ECO:0000256" key="4">
    <source>
        <dbReference type="ARBA" id="ARBA00023136"/>
    </source>
</evidence>
<dbReference type="PANTHER" id="PTHR23502">
    <property type="entry name" value="MAJOR FACILITATOR SUPERFAMILY"/>
    <property type="match status" value="1"/>
</dbReference>
<reference evidence="8" key="1">
    <citation type="submission" date="2022-07" db="EMBL/GenBank/DDBJ databases">
        <title>Fungi with potential for degradation of polypropylene.</title>
        <authorList>
            <person name="Gostincar C."/>
        </authorList>
    </citation>
    <scope>NUCLEOTIDE SEQUENCE</scope>
    <source>
        <strain evidence="8">EXF-13308</strain>
    </source>
</reference>
<dbReference type="GO" id="GO:0005886">
    <property type="term" value="C:plasma membrane"/>
    <property type="evidence" value="ECO:0007669"/>
    <property type="project" value="TreeGrafter"/>
</dbReference>
<evidence type="ECO:0000256" key="3">
    <source>
        <dbReference type="ARBA" id="ARBA00022989"/>
    </source>
</evidence>
<dbReference type="InterPro" id="IPR036259">
    <property type="entry name" value="MFS_trans_sf"/>
</dbReference>
<comment type="caution">
    <text evidence="8">The sequence shown here is derived from an EMBL/GenBank/DDBJ whole genome shotgun (WGS) entry which is preliminary data.</text>
</comment>
<feature type="transmembrane region" description="Helical" evidence="6">
    <location>
        <begin position="296"/>
        <end position="316"/>
    </location>
</feature>
<dbReference type="PROSITE" id="PS50850">
    <property type="entry name" value="MFS"/>
    <property type="match status" value="1"/>
</dbReference>
<feature type="transmembrane region" description="Helical" evidence="6">
    <location>
        <begin position="66"/>
        <end position="86"/>
    </location>
</feature>
<evidence type="ECO:0000259" key="7">
    <source>
        <dbReference type="PROSITE" id="PS50850"/>
    </source>
</evidence>
<organism evidence="8 9">
    <name type="scientific">Pleurostoma richardsiae</name>
    <dbReference type="NCBI Taxonomy" id="41990"/>
    <lineage>
        <taxon>Eukaryota</taxon>
        <taxon>Fungi</taxon>
        <taxon>Dikarya</taxon>
        <taxon>Ascomycota</taxon>
        <taxon>Pezizomycotina</taxon>
        <taxon>Sordariomycetes</taxon>
        <taxon>Sordariomycetidae</taxon>
        <taxon>Calosphaeriales</taxon>
        <taxon>Pleurostomataceae</taxon>
        <taxon>Pleurostoma</taxon>
    </lineage>
</organism>
<keyword evidence="2 6" id="KW-0812">Transmembrane</keyword>
<dbReference type="Gene3D" id="1.20.1250.20">
    <property type="entry name" value="MFS general substrate transporter like domains"/>
    <property type="match status" value="1"/>
</dbReference>
<evidence type="ECO:0000313" key="9">
    <source>
        <dbReference type="Proteomes" id="UP001174694"/>
    </source>
</evidence>
<dbReference type="AlphaFoldDB" id="A0AA38VNU4"/>
<feature type="transmembrane region" description="Helical" evidence="6">
    <location>
        <begin position="98"/>
        <end position="117"/>
    </location>
</feature>
<keyword evidence="9" id="KW-1185">Reference proteome</keyword>
<sequence>MSIKENDSVEDEHQERQLSDVEDIKNGSPDLRLKTRDGITLMPQPSDDPNDPLNWSFFRKHMAMTVISYLALTCYMAVTALVPGTAQLAVQFNVEKSIAVYLGNMPVVLYGIGPLLWSPLSHFLGRRPVLLVCNVIAIVGTAIAASAQSYGACMAGRVILGLGGSAFWSLGPASIGDIFFRHEKGKKVGMSTLAIVVAPFAGGIIGGAIIGNKSLGWRWSQWVPLILEGAGLIGNIFYLPETIYVRDLTTPYAAPENRPLKPTLWARYGIQIPKRHHDKQHSFWFIFTRPFVMCRFPAVLLASFWFGVAYMMHVGITAEIPLIFEEPPYNFTVVDVGLSAFSGLIGALVGEAYAGPALDFIAKRALKQGREWRPEMRLQAIWPALIGAPIGLVMFGVSIQFATNWAPSLVGQGIYIFGIEIATTVIQTYLLECYPRQGAEASLVFNLFRNLMSYTAPFFTQPMLAQIKGSATFGIFGALTVFFFPFTIAVLMWRGKVIREWSGDPGWSRD</sequence>
<comment type="subcellular location">
    <subcellularLocation>
        <location evidence="1">Membrane</location>
        <topology evidence="1">Multi-pass membrane protein</topology>
    </subcellularLocation>
</comment>
<evidence type="ECO:0000256" key="5">
    <source>
        <dbReference type="SAM" id="MobiDB-lite"/>
    </source>
</evidence>
<accession>A0AA38VNU4</accession>
<name>A0AA38VNU4_9PEZI</name>
<evidence type="ECO:0000313" key="8">
    <source>
        <dbReference type="EMBL" id="KAJ9137855.1"/>
    </source>
</evidence>
<dbReference type="Proteomes" id="UP001174694">
    <property type="component" value="Unassembled WGS sequence"/>
</dbReference>
<dbReference type="PANTHER" id="PTHR23502:SF34">
    <property type="entry name" value="PROTEIN HOL1"/>
    <property type="match status" value="1"/>
</dbReference>
<dbReference type="EMBL" id="JANBVO010000032">
    <property type="protein sequence ID" value="KAJ9137855.1"/>
    <property type="molecule type" value="Genomic_DNA"/>
</dbReference>
<feature type="domain" description="Major facilitator superfamily (MFS) profile" evidence="7">
    <location>
        <begin position="63"/>
        <end position="495"/>
    </location>
</feature>
<feature type="transmembrane region" description="Helical" evidence="6">
    <location>
        <begin position="471"/>
        <end position="493"/>
    </location>
</feature>
<dbReference type="GO" id="GO:0022857">
    <property type="term" value="F:transmembrane transporter activity"/>
    <property type="evidence" value="ECO:0007669"/>
    <property type="project" value="InterPro"/>
</dbReference>
<feature type="transmembrane region" description="Helical" evidence="6">
    <location>
        <begin position="192"/>
        <end position="210"/>
    </location>
</feature>
<evidence type="ECO:0000256" key="1">
    <source>
        <dbReference type="ARBA" id="ARBA00004141"/>
    </source>
</evidence>
<feature type="transmembrane region" description="Helical" evidence="6">
    <location>
        <begin position="129"/>
        <end position="147"/>
    </location>
</feature>
<dbReference type="InterPro" id="IPR020846">
    <property type="entry name" value="MFS_dom"/>
</dbReference>
<feature type="transmembrane region" description="Helical" evidence="6">
    <location>
        <begin position="336"/>
        <end position="361"/>
    </location>
</feature>
<feature type="compositionally biased region" description="Basic and acidic residues" evidence="5">
    <location>
        <begin position="1"/>
        <end position="37"/>
    </location>
</feature>
<evidence type="ECO:0000256" key="6">
    <source>
        <dbReference type="SAM" id="Phobius"/>
    </source>
</evidence>
<keyword evidence="3 6" id="KW-1133">Transmembrane helix</keyword>
<feature type="transmembrane region" description="Helical" evidence="6">
    <location>
        <begin position="159"/>
        <end position="180"/>
    </location>
</feature>